<dbReference type="PANTHER" id="PTHR38567">
    <property type="entry name" value="DUF4291 DOMAIN-CONTAINING PROTEIN"/>
    <property type="match status" value="1"/>
</dbReference>
<evidence type="ECO:0000313" key="1">
    <source>
        <dbReference type="EMBL" id="MFD0998033.1"/>
    </source>
</evidence>
<dbReference type="RefSeq" id="WP_377574025.1">
    <property type="nucleotide sequence ID" value="NZ_JBHTKA010000001.1"/>
</dbReference>
<keyword evidence="2" id="KW-1185">Reference proteome</keyword>
<evidence type="ECO:0000313" key="2">
    <source>
        <dbReference type="Proteomes" id="UP001597112"/>
    </source>
</evidence>
<protein>
    <submittedName>
        <fullName evidence="1">DUF4291 domain-containing protein</fullName>
    </submittedName>
</protein>
<sequence length="210" mass="24713">MNLERYEESNNRLPKEGRHILGSLSNNTIVVYQAYRQSIADYAVKHQHFGGEFSYNRMSWIKPNFLWMMYRSGWAEKEGQENILAITLSTEHFDEILNKAVISSFNKEFYNTEDAWKKDLTLKDVRLQWDPDHDPWGNKLERRAVQLGLKDDTLKKYGKEFILKIENITPFVKEQHEHLKSGRIDMLQVPYESIYVPKSKDLASKIGLSL</sequence>
<dbReference type="Pfam" id="PF14124">
    <property type="entry name" value="DUF4291"/>
    <property type="match status" value="1"/>
</dbReference>
<proteinExistence type="predicted"/>
<dbReference type="Proteomes" id="UP001597112">
    <property type="component" value="Unassembled WGS sequence"/>
</dbReference>
<reference evidence="2" key="1">
    <citation type="journal article" date="2019" name="Int. J. Syst. Evol. Microbiol.">
        <title>The Global Catalogue of Microorganisms (GCM) 10K type strain sequencing project: providing services to taxonomists for standard genome sequencing and annotation.</title>
        <authorList>
            <consortium name="The Broad Institute Genomics Platform"/>
            <consortium name="The Broad Institute Genome Sequencing Center for Infectious Disease"/>
            <person name="Wu L."/>
            <person name="Ma J."/>
        </authorList>
    </citation>
    <scope>NUCLEOTIDE SEQUENCE [LARGE SCALE GENOMIC DNA]</scope>
    <source>
        <strain evidence="2">CCUG 58938</strain>
    </source>
</reference>
<dbReference type="EMBL" id="JBHTKA010000001">
    <property type="protein sequence ID" value="MFD0998033.1"/>
    <property type="molecule type" value="Genomic_DNA"/>
</dbReference>
<dbReference type="PANTHER" id="PTHR38567:SF1">
    <property type="entry name" value="DUF4291 DOMAIN-CONTAINING PROTEIN"/>
    <property type="match status" value="1"/>
</dbReference>
<dbReference type="InterPro" id="IPR025633">
    <property type="entry name" value="DUF4291"/>
</dbReference>
<name>A0ABW3JWV2_9BACT</name>
<organism evidence="1 2">
    <name type="scientific">Ohtaekwangia kribbensis</name>
    <dbReference type="NCBI Taxonomy" id="688913"/>
    <lineage>
        <taxon>Bacteria</taxon>
        <taxon>Pseudomonadati</taxon>
        <taxon>Bacteroidota</taxon>
        <taxon>Cytophagia</taxon>
        <taxon>Cytophagales</taxon>
        <taxon>Fulvivirgaceae</taxon>
        <taxon>Ohtaekwangia</taxon>
    </lineage>
</organism>
<accession>A0ABW3JWV2</accession>
<comment type="caution">
    <text evidence="1">The sequence shown here is derived from an EMBL/GenBank/DDBJ whole genome shotgun (WGS) entry which is preliminary data.</text>
</comment>
<gene>
    <name evidence="1" type="ORF">ACFQ21_01905</name>
</gene>